<feature type="transmembrane region" description="Helical" evidence="7">
    <location>
        <begin position="12"/>
        <end position="41"/>
    </location>
</feature>
<keyword evidence="5 7" id="KW-1133">Transmembrane helix</keyword>
<dbReference type="STRING" id="897.B2D07_07790"/>
<dbReference type="GO" id="GO:0055085">
    <property type="term" value="P:transmembrane transport"/>
    <property type="evidence" value="ECO:0007669"/>
    <property type="project" value="InterPro"/>
</dbReference>
<evidence type="ECO:0000256" key="1">
    <source>
        <dbReference type="ARBA" id="ARBA00004651"/>
    </source>
</evidence>
<feature type="domain" description="ABC transmembrane type-1" evidence="8">
    <location>
        <begin position="73"/>
        <end position="289"/>
    </location>
</feature>
<feature type="transmembrane region" description="Helical" evidence="7">
    <location>
        <begin position="268"/>
        <end position="288"/>
    </location>
</feature>
<evidence type="ECO:0000256" key="4">
    <source>
        <dbReference type="ARBA" id="ARBA00022692"/>
    </source>
</evidence>
<feature type="transmembrane region" description="Helical" evidence="7">
    <location>
        <begin position="110"/>
        <end position="132"/>
    </location>
</feature>
<evidence type="ECO:0000256" key="3">
    <source>
        <dbReference type="ARBA" id="ARBA00022475"/>
    </source>
</evidence>
<name>S7V7E2_DESML</name>
<evidence type="ECO:0000313" key="10">
    <source>
        <dbReference type="Proteomes" id="UP000014977"/>
    </source>
</evidence>
<evidence type="ECO:0000256" key="7">
    <source>
        <dbReference type="RuleBase" id="RU363032"/>
    </source>
</evidence>
<dbReference type="PROSITE" id="PS50928">
    <property type="entry name" value="ABC_TM1"/>
    <property type="match status" value="1"/>
</dbReference>
<dbReference type="EMBL" id="ATHJ01000064">
    <property type="protein sequence ID" value="EPR42574.1"/>
    <property type="molecule type" value="Genomic_DNA"/>
</dbReference>
<dbReference type="InterPro" id="IPR000515">
    <property type="entry name" value="MetI-like"/>
</dbReference>
<dbReference type="OrthoDB" id="9785347at2"/>
<dbReference type="Gene3D" id="1.10.3720.10">
    <property type="entry name" value="MetI-like"/>
    <property type="match status" value="1"/>
</dbReference>
<keyword evidence="6 7" id="KW-0472">Membrane</keyword>
<dbReference type="InterPro" id="IPR051393">
    <property type="entry name" value="ABC_transporter_permease"/>
</dbReference>
<evidence type="ECO:0000256" key="2">
    <source>
        <dbReference type="ARBA" id="ARBA00022448"/>
    </source>
</evidence>
<feature type="transmembrane region" description="Helical" evidence="7">
    <location>
        <begin position="162"/>
        <end position="185"/>
    </location>
</feature>
<dbReference type="PANTHER" id="PTHR30193:SF37">
    <property type="entry name" value="INNER MEMBRANE ABC TRANSPORTER PERMEASE PROTEIN YCJO"/>
    <property type="match status" value="1"/>
</dbReference>
<reference evidence="9 10" key="1">
    <citation type="journal article" date="2013" name="Genome Announc.">
        <title>Draft genome sequences for three mercury-methylating, sulfate-reducing bacteria.</title>
        <authorList>
            <person name="Brown S.D."/>
            <person name="Hurt R.A.Jr."/>
            <person name="Gilmour C.C."/>
            <person name="Elias D.A."/>
        </authorList>
    </citation>
    <scope>NUCLEOTIDE SEQUENCE [LARGE SCALE GENOMIC DNA]</scope>
    <source>
        <strain evidence="9 10">DSM 2059</strain>
    </source>
</reference>
<dbReference type="RefSeq" id="WP_020875946.1">
    <property type="nucleotide sequence ID" value="NZ_ATHJ01000064.1"/>
</dbReference>
<dbReference type="GO" id="GO:0005886">
    <property type="term" value="C:plasma membrane"/>
    <property type="evidence" value="ECO:0007669"/>
    <property type="project" value="UniProtKB-SubCell"/>
</dbReference>
<dbReference type="CDD" id="cd06261">
    <property type="entry name" value="TM_PBP2"/>
    <property type="match status" value="1"/>
</dbReference>
<dbReference type="InterPro" id="IPR035906">
    <property type="entry name" value="MetI-like_sf"/>
</dbReference>
<dbReference type="PATRIC" id="fig|1121405.3.peg.996"/>
<evidence type="ECO:0000313" key="9">
    <source>
        <dbReference type="EMBL" id="EPR42574.1"/>
    </source>
</evidence>
<proteinExistence type="inferred from homology"/>
<keyword evidence="3" id="KW-1003">Cell membrane</keyword>
<dbReference type="PANTHER" id="PTHR30193">
    <property type="entry name" value="ABC TRANSPORTER PERMEASE PROTEIN"/>
    <property type="match status" value="1"/>
</dbReference>
<feature type="transmembrane region" description="Helical" evidence="7">
    <location>
        <begin position="77"/>
        <end position="98"/>
    </location>
</feature>
<dbReference type="AlphaFoldDB" id="S7V7E2"/>
<keyword evidence="2 7" id="KW-0813">Transport</keyword>
<dbReference type="eggNOG" id="COG1175">
    <property type="taxonomic scope" value="Bacteria"/>
</dbReference>
<sequence>MRGRFRFGEQTPAALIMAGPAMLGLILFIFTPFIAALVFSFTNLRLGSPLPITFVGVKQFQRIFTDPDFNRALANTFVFASAVVPLQTALALGLALIVNLGVRGTVVFRAIFFMPVVFPMSLVSVVWILIYAPGPEGMMNAFLHLLTGGRWTARDFLRDPVLALPSIMLLSIWQGSGFQMVILLAGLQGIPKALYEAAALDGAGVWHRFRHITLPQLRNPLLFVMMITTILAFRLFDQVQIMTRGGPDNATTTVMYEMVQAVFTRRQVARASAMTVVFFVLVMGVTWVQRRLTHPKRETE</sequence>
<keyword evidence="4 7" id="KW-0812">Transmembrane</keyword>
<comment type="caution">
    <text evidence="9">The sequence shown here is derived from an EMBL/GenBank/DDBJ whole genome shotgun (WGS) entry which is preliminary data.</text>
</comment>
<evidence type="ECO:0000259" key="8">
    <source>
        <dbReference type="PROSITE" id="PS50928"/>
    </source>
</evidence>
<accession>S7V7E2</accession>
<gene>
    <name evidence="9" type="ORF">dsmv_1562</name>
</gene>
<comment type="similarity">
    <text evidence="7">Belongs to the binding-protein-dependent transport system permease family.</text>
</comment>
<comment type="subcellular location">
    <subcellularLocation>
        <location evidence="1 7">Cell membrane</location>
        <topology evidence="1 7">Multi-pass membrane protein</topology>
    </subcellularLocation>
</comment>
<dbReference type="SUPFAM" id="SSF161098">
    <property type="entry name" value="MetI-like"/>
    <property type="match status" value="1"/>
</dbReference>
<keyword evidence="10" id="KW-1185">Reference proteome</keyword>
<feature type="transmembrane region" description="Helical" evidence="7">
    <location>
        <begin position="217"/>
        <end position="236"/>
    </location>
</feature>
<dbReference type="Proteomes" id="UP000014977">
    <property type="component" value="Unassembled WGS sequence"/>
</dbReference>
<evidence type="ECO:0000256" key="5">
    <source>
        <dbReference type="ARBA" id="ARBA00022989"/>
    </source>
</evidence>
<organism evidence="9 10">
    <name type="scientific">Desulfococcus multivorans DSM 2059</name>
    <dbReference type="NCBI Taxonomy" id="1121405"/>
    <lineage>
        <taxon>Bacteria</taxon>
        <taxon>Pseudomonadati</taxon>
        <taxon>Thermodesulfobacteriota</taxon>
        <taxon>Desulfobacteria</taxon>
        <taxon>Desulfobacterales</taxon>
        <taxon>Desulfococcaceae</taxon>
        <taxon>Desulfococcus</taxon>
    </lineage>
</organism>
<dbReference type="Pfam" id="PF00528">
    <property type="entry name" value="BPD_transp_1"/>
    <property type="match status" value="1"/>
</dbReference>
<evidence type="ECO:0000256" key="6">
    <source>
        <dbReference type="ARBA" id="ARBA00023136"/>
    </source>
</evidence>
<protein>
    <submittedName>
        <fullName evidence="9">ABC-type transporter, integral membrane subunit</fullName>
    </submittedName>
</protein>